<accession>A0A9Q1F6R6</accession>
<dbReference type="OrthoDB" id="8551997at2759"/>
<dbReference type="GO" id="GO:0046983">
    <property type="term" value="F:protein dimerization activity"/>
    <property type="evidence" value="ECO:0007669"/>
    <property type="project" value="InterPro"/>
</dbReference>
<dbReference type="Pfam" id="PF05699">
    <property type="entry name" value="Dimer_Tnp_hAT"/>
    <property type="match status" value="1"/>
</dbReference>
<comment type="caution">
    <text evidence="2">The sequence shown here is derived from an EMBL/GenBank/DDBJ whole genome shotgun (WGS) entry which is preliminary data.</text>
</comment>
<organism evidence="2 3">
    <name type="scientific">Synaphobranchus kaupii</name>
    <name type="common">Kaup's arrowtooth eel</name>
    <dbReference type="NCBI Taxonomy" id="118154"/>
    <lineage>
        <taxon>Eukaryota</taxon>
        <taxon>Metazoa</taxon>
        <taxon>Chordata</taxon>
        <taxon>Craniata</taxon>
        <taxon>Vertebrata</taxon>
        <taxon>Euteleostomi</taxon>
        <taxon>Actinopterygii</taxon>
        <taxon>Neopterygii</taxon>
        <taxon>Teleostei</taxon>
        <taxon>Anguilliformes</taxon>
        <taxon>Synaphobranchidae</taxon>
        <taxon>Synaphobranchus</taxon>
    </lineage>
</organism>
<dbReference type="Proteomes" id="UP001152622">
    <property type="component" value="Chromosome 8"/>
</dbReference>
<dbReference type="PANTHER" id="PTHR46880:SF5">
    <property type="entry name" value="DUF4371 DOMAIN-CONTAINING PROTEIN"/>
    <property type="match status" value="1"/>
</dbReference>
<gene>
    <name evidence="2" type="ORF">SKAU_G00236290</name>
</gene>
<keyword evidence="3" id="KW-1185">Reference proteome</keyword>
<dbReference type="PANTHER" id="PTHR46880">
    <property type="entry name" value="RAS-ASSOCIATING DOMAIN-CONTAINING PROTEIN"/>
    <property type="match status" value="1"/>
</dbReference>
<evidence type="ECO:0000313" key="3">
    <source>
        <dbReference type="Proteomes" id="UP001152622"/>
    </source>
</evidence>
<name>A0A9Q1F6R6_SYNKA</name>
<dbReference type="InterPro" id="IPR008906">
    <property type="entry name" value="HATC_C_dom"/>
</dbReference>
<evidence type="ECO:0000259" key="1">
    <source>
        <dbReference type="Pfam" id="PF05699"/>
    </source>
</evidence>
<sequence>MRVLATFYKELLAKAGILVDDVISEYNQYKMFAQGRAAVPMRELFMSILQSEERQEQFKSLVPLMKVYLILPISTAVCERGFSTMKRVKTD</sequence>
<proteinExistence type="predicted"/>
<dbReference type="EMBL" id="JAINUF010000008">
    <property type="protein sequence ID" value="KAJ8352153.1"/>
    <property type="molecule type" value="Genomic_DNA"/>
</dbReference>
<evidence type="ECO:0000313" key="2">
    <source>
        <dbReference type="EMBL" id="KAJ8352153.1"/>
    </source>
</evidence>
<dbReference type="AlphaFoldDB" id="A0A9Q1F6R6"/>
<reference evidence="2" key="1">
    <citation type="journal article" date="2023" name="Science">
        <title>Genome structures resolve the early diversification of teleost fishes.</title>
        <authorList>
            <person name="Parey E."/>
            <person name="Louis A."/>
            <person name="Montfort J."/>
            <person name="Bouchez O."/>
            <person name="Roques C."/>
            <person name="Iampietro C."/>
            <person name="Lluch J."/>
            <person name="Castinel A."/>
            <person name="Donnadieu C."/>
            <person name="Desvignes T."/>
            <person name="Floi Bucao C."/>
            <person name="Jouanno E."/>
            <person name="Wen M."/>
            <person name="Mejri S."/>
            <person name="Dirks R."/>
            <person name="Jansen H."/>
            <person name="Henkel C."/>
            <person name="Chen W.J."/>
            <person name="Zahm M."/>
            <person name="Cabau C."/>
            <person name="Klopp C."/>
            <person name="Thompson A.W."/>
            <person name="Robinson-Rechavi M."/>
            <person name="Braasch I."/>
            <person name="Lecointre G."/>
            <person name="Bobe J."/>
            <person name="Postlethwait J.H."/>
            <person name="Berthelot C."/>
            <person name="Roest Crollius H."/>
            <person name="Guiguen Y."/>
        </authorList>
    </citation>
    <scope>NUCLEOTIDE SEQUENCE</scope>
    <source>
        <strain evidence="2">WJC10195</strain>
    </source>
</reference>
<feature type="domain" description="HAT C-terminal dimerisation" evidence="1">
    <location>
        <begin position="53"/>
        <end position="90"/>
    </location>
</feature>
<protein>
    <recommendedName>
        <fullName evidence="1">HAT C-terminal dimerisation domain-containing protein</fullName>
    </recommendedName>
</protein>